<evidence type="ECO:0000256" key="1">
    <source>
        <dbReference type="ARBA" id="ARBA00006572"/>
    </source>
</evidence>
<dbReference type="Pfam" id="PF20667">
    <property type="entry name" value="Sec10_N"/>
    <property type="match status" value="1"/>
</dbReference>
<dbReference type="PANTHER" id="PTHR12100">
    <property type="entry name" value="SEC10"/>
    <property type="match status" value="1"/>
</dbReference>
<dbReference type="PANTHER" id="PTHR12100:SF0">
    <property type="entry name" value="EXOCYST COMPLEX COMPONENT 5"/>
    <property type="match status" value="1"/>
</dbReference>
<protein>
    <recommendedName>
        <fullName evidence="2">Exocyst complex component 5</fullName>
    </recommendedName>
    <alternativeName>
        <fullName evidence="6">Exocyst complex component Sec10</fullName>
    </alternativeName>
</protein>
<feature type="domain" description="Exocyst complex component Sec10-like alpha-helical bundle" evidence="8">
    <location>
        <begin position="241"/>
        <end position="692"/>
    </location>
</feature>
<organism evidence="10 11">
    <name type="scientific">Galendromus occidentalis</name>
    <name type="common">western predatory mite</name>
    <dbReference type="NCBI Taxonomy" id="34638"/>
    <lineage>
        <taxon>Eukaryota</taxon>
        <taxon>Metazoa</taxon>
        <taxon>Ecdysozoa</taxon>
        <taxon>Arthropoda</taxon>
        <taxon>Chelicerata</taxon>
        <taxon>Arachnida</taxon>
        <taxon>Acari</taxon>
        <taxon>Parasitiformes</taxon>
        <taxon>Mesostigmata</taxon>
        <taxon>Gamasina</taxon>
        <taxon>Phytoseioidea</taxon>
        <taxon>Phytoseiidae</taxon>
        <taxon>Typhlodrominae</taxon>
        <taxon>Galendromus</taxon>
    </lineage>
</organism>
<keyword evidence="4" id="KW-0268">Exocytosis</keyword>
<feature type="domain" description="Exocyst complex component Sec10 N-terminal" evidence="9">
    <location>
        <begin position="38"/>
        <end position="143"/>
    </location>
</feature>
<dbReference type="InterPro" id="IPR048625">
    <property type="entry name" value="Sec10_N"/>
</dbReference>
<evidence type="ECO:0000259" key="9">
    <source>
        <dbReference type="Pfam" id="PF20667"/>
    </source>
</evidence>
<gene>
    <name evidence="11" type="primary">LOC100908526</name>
</gene>
<feature type="domain" description="Exocyst complex component Sec10-like alpha-helical bundle" evidence="8">
    <location>
        <begin position="156"/>
        <end position="234"/>
    </location>
</feature>
<dbReference type="InterPro" id="IPR009976">
    <property type="entry name" value="Sec10-like"/>
</dbReference>
<keyword evidence="5 7" id="KW-0175">Coiled coil</keyword>
<dbReference type="RefSeq" id="XP_018496415.1">
    <property type="nucleotide sequence ID" value="XM_018640899.1"/>
</dbReference>
<dbReference type="GO" id="GO:0006893">
    <property type="term" value="P:Golgi to plasma membrane transport"/>
    <property type="evidence" value="ECO:0007669"/>
    <property type="project" value="TreeGrafter"/>
</dbReference>
<dbReference type="KEGG" id="goe:100908526"/>
<evidence type="ECO:0000256" key="5">
    <source>
        <dbReference type="ARBA" id="ARBA00023054"/>
    </source>
</evidence>
<dbReference type="InterPro" id="IPR048627">
    <property type="entry name" value="Sec10_HB"/>
</dbReference>
<evidence type="ECO:0000313" key="10">
    <source>
        <dbReference type="Proteomes" id="UP000694867"/>
    </source>
</evidence>
<name>A0AAJ7PAG2_9ACAR</name>
<proteinExistence type="inferred from homology"/>
<feature type="coiled-coil region" evidence="7">
    <location>
        <begin position="41"/>
        <end position="68"/>
    </location>
</feature>
<evidence type="ECO:0000256" key="3">
    <source>
        <dbReference type="ARBA" id="ARBA00022448"/>
    </source>
</evidence>
<keyword evidence="10" id="KW-1185">Reference proteome</keyword>
<comment type="similarity">
    <text evidence="1">Belongs to the SEC10 family.</text>
</comment>
<dbReference type="Proteomes" id="UP000694867">
    <property type="component" value="Unplaced"/>
</dbReference>
<evidence type="ECO:0000256" key="7">
    <source>
        <dbReference type="SAM" id="Coils"/>
    </source>
</evidence>
<dbReference type="GeneID" id="100908526"/>
<keyword evidence="3" id="KW-0813">Transport</keyword>
<evidence type="ECO:0000313" key="11">
    <source>
        <dbReference type="RefSeq" id="XP_018496415.1"/>
    </source>
</evidence>
<evidence type="ECO:0000256" key="6">
    <source>
        <dbReference type="ARBA" id="ARBA00031471"/>
    </source>
</evidence>
<evidence type="ECO:0000259" key="8">
    <source>
        <dbReference type="Pfam" id="PF07393"/>
    </source>
</evidence>
<dbReference type="Pfam" id="PF07393">
    <property type="entry name" value="Sec10_HB"/>
    <property type="match status" value="2"/>
</dbReference>
<reference evidence="11" key="1">
    <citation type="submission" date="2025-08" db="UniProtKB">
        <authorList>
            <consortium name="RefSeq"/>
        </authorList>
    </citation>
    <scope>IDENTIFICATION</scope>
</reference>
<sequence length="701" mass="81262">MSNLIQECESENFCAEDLVERFAWRSLGSQRDDRFDAKGLEEAFRNEIDHLRREYDHREQRCQRLEKNCAEDMERHWNRVKDLIEKNKLSQRTYKDLDMQIGRVAAKVVHLGDLLESVNTPRARAEEAEKLMLKFGDFLSEVNDVPLSKQNIYENSDLIQKLHLIAQELPSGGKFDETKNRITTKYSQIESDLIDEFRNAHDIGDIEKMIQLASILAHFKGFQTCVDTFIKNAQRGAYMKSDVFKDIIPLCRTTQQLVNQVFANPTNVMARFVTDIYSVKLQDYITAQLQVNDKGDYLQKLLLMYGKTEQLSQDLTAFKIDPALLQKLSRQIFQKDLDGYIAVEMQYLRDRLDFLLRKYYEDLGHTKRSVGGLTDLRRDMQMFIAPLTSINIAPVAEDFKGETFLSEALAANMLEELRHALLRCKRLSRQSERSKNACQIWHCLQTHLCVEHIHYALDLSLRCIPLNETKSEPRLTFLDCVRECNTMVHLLDDLFCKSVVPLVSSTPEYGLCLQKKRECIEQMEVKMHQGIERCIQAMVAWINLLLSEQRKTPLSAAENSSSPTCARVCRYVNDCFGQIQRNLDGQNCTAVLTEFGIQFHRAVYEHISTMQYDPKSTAIIIMYDVSEYRGCALQLPPIVRQLFEVLAILVNLLMTSPNKLQDLLNSHALEKLDQQVLQNFVELRTDCKQERLVQTYFKARK</sequence>
<dbReference type="AlphaFoldDB" id="A0AAJ7PAG2"/>
<dbReference type="GO" id="GO:0006887">
    <property type="term" value="P:exocytosis"/>
    <property type="evidence" value="ECO:0007669"/>
    <property type="project" value="UniProtKB-KW"/>
</dbReference>
<dbReference type="GO" id="GO:0000145">
    <property type="term" value="C:exocyst"/>
    <property type="evidence" value="ECO:0007669"/>
    <property type="project" value="TreeGrafter"/>
</dbReference>
<evidence type="ECO:0000256" key="2">
    <source>
        <dbReference type="ARBA" id="ARBA00017524"/>
    </source>
</evidence>
<evidence type="ECO:0000256" key="4">
    <source>
        <dbReference type="ARBA" id="ARBA00022483"/>
    </source>
</evidence>
<accession>A0AAJ7PAG2</accession>